<dbReference type="Proteomes" id="UP000204221">
    <property type="component" value="Chromosome"/>
</dbReference>
<dbReference type="OrthoDB" id="4422435at2"/>
<sequence>MTEAGSGQVPRPLIAAAIGLPLALAVAVGVLAFNAESQSSIDDAALAAERTGPLALATIPAPDAESPECVDLVAALPEELSSGEDTLARRELIDPAPPGAAAWGSADHDPVVLRCGLGTPAELTPTSQLLDLSGVQWLEMTGEGSTTWAAVDRPVGVALTMPDGMGSGPLQSVSTVLGERLPAVEIEID</sequence>
<name>A0A221W9N7_9PSEU</name>
<dbReference type="EMBL" id="CP022521">
    <property type="protein sequence ID" value="ASO22333.1"/>
    <property type="molecule type" value="Genomic_DNA"/>
</dbReference>
<dbReference type="RefSeq" id="WP_093943307.1">
    <property type="nucleotide sequence ID" value="NZ_CP022521.1"/>
</dbReference>
<proteinExistence type="predicted"/>
<reference evidence="1 2" key="1">
    <citation type="submission" date="2017-07" db="EMBL/GenBank/DDBJ databases">
        <title>Complete genome sequence of Actinoalloteichus hoggarensis DSM 45943, type strain of Actinoalloteichus hoggarensis.</title>
        <authorList>
            <person name="Ruckert C."/>
            <person name="Nouioui I."/>
            <person name="Willmese J."/>
            <person name="van Wezel G."/>
            <person name="Klenk H.-P."/>
            <person name="Kalinowski J."/>
            <person name="Zotchev S.B."/>
        </authorList>
    </citation>
    <scope>NUCLEOTIDE SEQUENCE [LARGE SCALE GENOMIC DNA]</scope>
    <source>
        <strain evidence="1 2">DSM 45943</strain>
    </source>
</reference>
<evidence type="ECO:0000313" key="2">
    <source>
        <dbReference type="Proteomes" id="UP000204221"/>
    </source>
</evidence>
<dbReference type="Pfam" id="PF12028">
    <property type="entry name" value="DUF3515"/>
    <property type="match status" value="1"/>
</dbReference>
<keyword evidence="2" id="KW-1185">Reference proteome</keyword>
<organism evidence="1 2">
    <name type="scientific">Actinoalloteichus hoggarensis</name>
    <dbReference type="NCBI Taxonomy" id="1470176"/>
    <lineage>
        <taxon>Bacteria</taxon>
        <taxon>Bacillati</taxon>
        <taxon>Actinomycetota</taxon>
        <taxon>Actinomycetes</taxon>
        <taxon>Pseudonocardiales</taxon>
        <taxon>Pseudonocardiaceae</taxon>
        <taxon>Actinoalloteichus</taxon>
    </lineage>
</organism>
<protein>
    <submittedName>
        <fullName evidence="1">Uncharacterized protein</fullName>
    </submittedName>
</protein>
<dbReference type="InterPro" id="IPR021903">
    <property type="entry name" value="DUF3515"/>
</dbReference>
<accession>A0A221W9N7</accession>
<evidence type="ECO:0000313" key="1">
    <source>
        <dbReference type="EMBL" id="ASO22333.1"/>
    </source>
</evidence>
<dbReference type="AlphaFoldDB" id="A0A221W9N7"/>
<dbReference type="KEGG" id="ahg:AHOG_23625"/>
<gene>
    <name evidence="1" type="ORF">AHOG_23625</name>
</gene>